<dbReference type="OrthoDB" id="10424349at2759"/>
<dbReference type="EMBL" id="UYWX01000299">
    <property type="protein sequence ID" value="VDM17943.1"/>
    <property type="molecule type" value="Genomic_DNA"/>
</dbReference>
<name>A0A0R3WKZ0_HYDTA</name>
<organism evidence="3">
    <name type="scientific">Hydatigena taeniaeformis</name>
    <name type="common">Feline tapeworm</name>
    <name type="synonym">Taenia taeniaeformis</name>
    <dbReference type="NCBI Taxonomy" id="6205"/>
    <lineage>
        <taxon>Eukaryota</taxon>
        <taxon>Metazoa</taxon>
        <taxon>Spiralia</taxon>
        <taxon>Lophotrochozoa</taxon>
        <taxon>Platyhelminthes</taxon>
        <taxon>Cestoda</taxon>
        <taxon>Eucestoda</taxon>
        <taxon>Cyclophyllidea</taxon>
        <taxon>Taeniidae</taxon>
        <taxon>Hydatigera</taxon>
    </lineage>
</organism>
<evidence type="ECO:0000313" key="3">
    <source>
        <dbReference type="WBParaSite" id="TTAC_0000141701-mRNA-1"/>
    </source>
</evidence>
<dbReference type="WBParaSite" id="TTAC_0000141701-mRNA-1">
    <property type="protein sequence ID" value="TTAC_0000141701-mRNA-1"/>
    <property type="gene ID" value="TTAC_0000141701"/>
</dbReference>
<proteinExistence type="predicted"/>
<evidence type="ECO:0000313" key="2">
    <source>
        <dbReference type="Proteomes" id="UP000274429"/>
    </source>
</evidence>
<dbReference type="Proteomes" id="UP000274429">
    <property type="component" value="Unassembled WGS sequence"/>
</dbReference>
<gene>
    <name evidence="1" type="ORF">TTAC_LOCUS1404</name>
</gene>
<reference evidence="1 2" key="2">
    <citation type="submission" date="2018-11" db="EMBL/GenBank/DDBJ databases">
        <authorList>
            <consortium name="Pathogen Informatics"/>
        </authorList>
    </citation>
    <scope>NUCLEOTIDE SEQUENCE [LARGE SCALE GENOMIC DNA]</scope>
</reference>
<reference evidence="3" key="1">
    <citation type="submission" date="2017-02" db="UniProtKB">
        <authorList>
            <consortium name="WormBaseParasite"/>
        </authorList>
    </citation>
    <scope>IDENTIFICATION</scope>
</reference>
<evidence type="ECO:0000313" key="1">
    <source>
        <dbReference type="EMBL" id="VDM17943.1"/>
    </source>
</evidence>
<protein>
    <submittedName>
        <fullName evidence="3">RUN domain-containing protein</fullName>
    </submittedName>
</protein>
<dbReference type="AlphaFoldDB" id="A0A0R3WKZ0"/>
<accession>A0A0R3WKZ0</accession>
<sequence>MIFSDIECKGEVRMIAGSTLTQGDAFELFISIVAIYSHIRKFHENPDLYHQPYGAERFTQLLSRSRQADAEFIELTSKAAWGWLFITGVLSHLKERRMKCILGDDLLELHALFNPNQFIASFTSLDAAKDAASIVNSRCDLGEAVALVMHETEAVELLLGASHTM</sequence>
<keyword evidence="2" id="KW-1185">Reference proteome</keyword>